<sequence length="272" mass="31798">MNSEIECIKFGREGDKIIEEISDDKFNPVDFCKLFEKSGVKRIEYISKGRYFELSMGNIPVLDPNSGFIENMRFNEKLDSQEGKNFGWKVTLTNPNVRLNAQSIVSCSTKKCIENKRYPIKFIKNSNIIGVDAIHRGHLLAYAFFDCIPYVSVQFTKEKKGTRNKYNIYAQFKRANCNKKNDHGQLYFEDKVSNYLKKSVNAKIYYEVEAIFRNEDDVVPIGNRIKAISLDKTDDFEDFHVFIPNFQEFGFKDRIAKESDYKFSYREGFVKK</sequence>
<dbReference type="GO" id="GO:0046872">
    <property type="term" value="F:metal ion binding"/>
    <property type="evidence" value="ECO:0007669"/>
    <property type="project" value="InterPro"/>
</dbReference>
<organism evidence="3 4">
    <name type="scientific">Ligilactobacillus murinus</name>
    <dbReference type="NCBI Taxonomy" id="1622"/>
    <lineage>
        <taxon>Bacteria</taxon>
        <taxon>Bacillati</taxon>
        <taxon>Bacillota</taxon>
        <taxon>Bacilli</taxon>
        <taxon>Lactobacillales</taxon>
        <taxon>Lactobacillaceae</taxon>
        <taxon>Ligilactobacillus</taxon>
    </lineage>
</organism>
<dbReference type="Proteomes" id="UP000463931">
    <property type="component" value="Chromosome"/>
</dbReference>
<dbReference type="Proteomes" id="UP000289316">
    <property type="component" value="Unassembled WGS sequence"/>
</dbReference>
<dbReference type="RefSeq" id="WP_004051395.1">
    <property type="nucleotide sequence ID" value="NZ_CAJSZF010000007.1"/>
</dbReference>
<dbReference type="EMBL" id="CP040852">
    <property type="protein sequence ID" value="QIA89632.1"/>
    <property type="molecule type" value="Genomic_DNA"/>
</dbReference>
<dbReference type="GO" id="GO:0003676">
    <property type="term" value="F:nucleic acid binding"/>
    <property type="evidence" value="ECO:0007669"/>
    <property type="project" value="InterPro"/>
</dbReference>
<dbReference type="OrthoDB" id="2330044at2"/>
<evidence type="ECO:0000313" key="2">
    <source>
        <dbReference type="EMBL" id="QIA89632.1"/>
    </source>
</evidence>
<evidence type="ECO:0000259" key="1">
    <source>
        <dbReference type="Pfam" id="PF01223"/>
    </source>
</evidence>
<reference evidence="2 5" key="2">
    <citation type="journal article" date="2019" name="Nat. Med.">
        <title>Preventing dysbiosis of the neonatal mouse intestinal microbiome protects against late-onset sepsis.</title>
        <authorList>
            <person name="Singer J.R."/>
            <person name="Blosser E.G."/>
            <person name="Zindl C.L."/>
            <person name="Silberger D.J."/>
            <person name="Conlan S."/>
            <person name="Laufer V.A."/>
            <person name="DiToro D."/>
            <person name="Deming C."/>
            <person name="Kumar R."/>
            <person name="Morrow C.D."/>
            <person name="Segre J.A."/>
            <person name="Gray M.J."/>
            <person name="Randolph D.A."/>
            <person name="Weaver C.T."/>
        </authorList>
    </citation>
    <scope>NUCLEOTIDE SEQUENCE [LARGE SCALE GENOMIC DNA]</scope>
    <source>
        <strain evidence="2 5">V10</strain>
    </source>
</reference>
<accession>A0A4Q2AWG0</accession>
<protein>
    <recommendedName>
        <fullName evidence="1">DNA/RNA non-specific endonuclease/pyrophosphatase/phosphodiesterase domain-containing protein</fullName>
    </recommendedName>
</protein>
<dbReference type="EMBL" id="QZFR01000042">
    <property type="protein sequence ID" value="RXV74285.1"/>
    <property type="molecule type" value="Genomic_DNA"/>
</dbReference>
<name>A0A4Q2AWG0_9LACO</name>
<proteinExistence type="predicted"/>
<evidence type="ECO:0000313" key="3">
    <source>
        <dbReference type="EMBL" id="RXV74285.1"/>
    </source>
</evidence>
<dbReference type="InterPro" id="IPR044929">
    <property type="entry name" value="DNA/RNA_non-sp_Endonuclease_sf"/>
</dbReference>
<dbReference type="Gene3D" id="3.40.570.10">
    <property type="entry name" value="Extracellular Endonuclease, subunit A"/>
    <property type="match status" value="1"/>
</dbReference>
<dbReference type="InterPro" id="IPR001604">
    <property type="entry name" value="Endo_G_ENPP1-like_dom"/>
</dbReference>
<feature type="domain" description="DNA/RNA non-specific endonuclease/pyrophosphatase/phosphodiesterase" evidence="1">
    <location>
        <begin position="122"/>
        <end position="226"/>
    </location>
</feature>
<gene>
    <name evidence="3" type="ORF">D6C19_06330</name>
    <name evidence="2" type="ORF">FEE40_05355</name>
</gene>
<evidence type="ECO:0000313" key="5">
    <source>
        <dbReference type="Proteomes" id="UP000463931"/>
    </source>
</evidence>
<dbReference type="Pfam" id="PF01223">
    <property type="entry name" value="Endonuclease_NS"/>
    <property type="match status" value="1"/>
</dbReference>
<evidence type="ECO:0000313" key="4">
    <source>
        <dbReference type="Proteomes" id="UP000289316"/>
    </source>
</evidence>
<dbReference type="AlphaFoldDB" id="A0A4Q2AWG0"/>
<dbReference type="GO" id="GO:0016787">
    <property type="term" value="F:hydrolase activity"/>
    <property type="evidence" value="ECO:0007669"/>
    <property type="project" value="InterPro"/>
</dbReference>
<reference evidence="3 4" key="1">
    <citation type="submission" date="2018-09" db="EMBL/GenBank/DDBJ databases">
        <title>Murine metabolic-syndrome-specific gut microbial biobank.</title>
        <authorList>
            <person name="Liu C."/>
        </authorList>
    </citation>
    <scope>NUCLEOTIDE SEQUENCE [LARGE SCALE GENOMIC DNA]</scope>
    <source>
        <strain evidence="3 4">C-30</strain>
    </source>
</reference>